<evidence type="ECO:0000259" key="3">
    <source>
        <dbReference type="PROSITE" id="PS50404"/>
    </source>
</evidence>
<accession>A0A0D6P7C9</accession>
<dbReference type="PROSITE" id="PS50405">
    <property type="entry name" value="GST_CTER"/>
    <property type="match status" value="1"/>
</dbReference>
<dbReference type="InterPro" id="IPR010987">
    <property type="entry name" value="Glutathione-S-Trfase_C-like"/>
</dbReference>
<dbReference type="RefSeq" id="WP_048861244.1">
    <property type="nucleotide sequence ID" value="NZ_BANB01000262.1"/>
</dbReference>
<dbReference type="SFLD" id="SFLDS00019">
    <property type="entry name" value="Glutathione_Transferase_(cytos"/>
    <property type="match status" value="1"/>
</dbReference>
<feature type="domain" description="GST N-terminal" evidence="3">
    <location>
        <begin position="1"/>
        <end position="81"/>
    </location>
</feature>
<keyword evidence="6" id="KW-1185">Reference proteome</keyword>
<dbReference type="Gene3D" id="1.20.1050.10">
    <property type="match status" value="1"/>
</dbReference>
<evidence type="ECO:0000256" key="1">
    <source>
        <dbReference type="ARBA" id="ARBA00007409"/>
    </source>
</evidence>
<sequence>MNTLWGRATSSNVMKVLWLADELAIPYTLREVGGPYGGTDTPEYRAMNPTGLVPTWQESNWSLWESNAILRHLAATHAGGTPFWPPDARRRAEIDRWMDAQQTLLTPAQNVVFLGLVRTAPEARDMAAIRAATARADAAWRILDAQIARSGAYVTGAALSLADICWGVHVHRWFNMDVDRSESPALRRWYERLLALPAYARHCARPLV</sequence>
<gene>
    <name evidence="5" type="ORF">Asru_0262_07</name>
</gene>
<protein>
    <submittedName>
        <fullName evidence="5">Glutathione S-transferase</fullName>
    </submittedName>
</protein>
<evidence type="ECO:0000256" key="2">
    <source>
        <dbReference type="ARBA" id="ARBA00022679"/>
    </source>
</evidence>
<dbReference type="PROSITE" id="PS50404">
    <property type="entry name" value="GST_NTER"/>
    <property type="match status" value="1"/>
</dbReference>
<dbReference type="CDD" id="cd03047">
    <property type="entry name" value="GST_N_2"/>
    <property type="match status" value="1"/>
</dbReference>
<evidence type="ECO:0000313" key="6">
    <source>
        <dbReference type="Proteomes" id="UP000032680"/>
    </source>
</evidence>
<organism evidence="5 6">
    <name type="scientific">Acidisphaera rubrifaciens HS-AP3</name>
    <dbReference type="NCBI Taxonomy" id="1231350"/>
    <lineage>
        <taxon>Bacteria</taxon>
        <taxon>Pseudomonadati</taxon>
        <taxon>Pseudomonadota</taxon>
        <taxon>Alphaproteobacteria</taxon>
        <taxon>Acetobacterales</taxon>
        <taxon>Acetobacteraceae</taxon>
        <taxon>Acidisphaera</taxon>
    </lineage>
</organism>
<dbReference type="EMBL" id="BANB01000262">
    <property type="protein sequence ID" value="GAN77241.1"/>
    <property type="molecule type" value="Genomic_DNA"/>
</dbReference>
<keyword evidence="2 5" id="KW-0808">Transferase</keyword>
<dbReference type="FunFam" id="3.40.30.10:FF:000039">
    <property type="entry name" value="Glutathione S-transferase domain"/>
    <property type="match status" value="1"/>
</dbReference>
<dbReference type="Pfam" id="PF13410">
    <property type="entry name" value="GST_C_2"/>
    <property type="match status" value="1"/>
</dbReference>
<dbReference type="Pfam" id="PF13409">
    <property type="entry name" value="GST_N_2"/>
    <property type="match status" value="1"/>
</dbReference>
<dbReference type="SUPFAM" id="SSF52833">
    <property type="entry name" value="Thioredoxin-like"/>
    <property type="match status" value="1"/>
</dbReference>
<dbReference type="SUPFAM" id="SSF47616">
    <property type="entry name" value="GST C-terminal domain-like"/>
    <property type="match status" value="1"/>
</dbReference>
<name>A0A0D6P7C9_9PROT</name>
<dbReference type="InterPro" id="IPR004045">
    <property type="entry name" value="Glutathione_S-Trfase_N"/>
</dbReference>
<dbReference type="SFLD" id="SFLDG01150">
    <property type="entry name" value="Main.1:_Beta-like"/>
    <property type="match status" value="1"/>
</dbReference>
<evidence type="ECO:0000259" key="4">
    <source>
        <dbReference type="PROSITE" id="PS50405"/>
    </source>
</evidence>
<reference evidence="5 6" key="1">
    <citation type="submission" date="2012-11" db="EMBL/GenBank/DDBJ databases">
        <title>Whole genome sequence of Acidisphaera rubrifaciens HS-AP3.</title>
        <authorList>
            <person name="Azuma Y."/>
            <person name="Higashiura N."/>
            <person name="Hirakawa H."/>
            <person name="Matsushita K."/>
        </authorList>
    </citation>
    <scope>NUCLEOTIDE SEQUENCE [LARGE SCALE GENOMIC DNA]</scope>
    <source>
        <strain evidence="5 6">HS-AP3</strain>
    </source>
</reference>
<proteinExistence type="inferred from homology"/>
<dbReference type="AlphaFoldDB" id="A0A0D6P7C9"/>
<dbReference type="InterPro" id="IPR036282">
    <property type="entry name" value="Glutathione-S-Trfase_C_sf"/>
</dbReference>
<comment type="caution">
    <text evidence="5">The sequence shown here is derived from an EMBL/GenBank/DDBJ whole genome shotgun (WGS) entry which is preliminary data.</text>
</comment>
<dbReference type="InterPro" id="IPR040079">
    <property type="entry name" value="Glutathione_S-Trfase"/>
</dbReference>
<dbReference type="OrthoDB" id="9810080at2"/>
<dbReference type="PANTHER" id="PTHR44051:SF19">
    <property type="entry name" value="DISULFIDE-BOND OXIDOREDUCTASE YFCG"/>
    <property type="match status" value="1"/>
</dbReference>
<evidence type="ECO:0000313" key="5">
    <source>
        <dbReference type="EMBL" id="GAN77241.1"/>
    </source>
</evidence>
<dbReference type="GO" id="GO:0016740">
    <property type="term" value="F:transferase activity"/>
    <property type="evidence" value="ECO:0007669"/>
    <property type="project" value="UniProtKB-KW"/>
</dbReference>
<dbReference type="Proteomes" id="UP000032680">
    <property type="component" value="Unassembled WGS sequence"/>
</dbReference>
<comment type="similarity">
    <text evidence="1">Belongs to the GST superfamily.</text>
</comment>
<dbReference type="SFLD" id="SFLDG00358">
    <property type="entry name" value="Main_(cytGST)"/>
    <property type="match status" value="1"/>
</dbReference>
<feature type="domain" description="GST C-terminal" evidence="4">
    <location>
        <begin position="87"/>
        <end position="208"/>
    </location>
</feature>
<dbReference type="InterPro" id="IPR036249">
    <property type="entry name" value="Thioredoxin-like_sf"/>
</dbReference>
<dbReference type="Gene3D" id="3.40.30.10">
    <property type="entry name" value="Glutaredoxin"/>
    <property type="match status" value="1"/>
</dbReference>
<dbReference type="PANTHER" id="PTHR44051">
    <property type="entry name" value="GLUTATHIONE S-TRANSFERASE-RELATED"/>
    <property type="match status" value="1"/>
</dbReference>